<reference evidence="1 2" key="1">
    <citation type="submission" date="2020-01" db="EMBL/GenBank/DDBJ databases">
        <title>Genetics and antimicrobial susceptibilities of Nocardia species isolated from the soil; a comparison with species isolated from humans.</title>
        <authorList>
            <person name="Carrasco G."/>
            <person name="Monzon S."/>
            <person name="Sansegundo M."/>
            <person name="Garcia E."/>
            <person name="Garrido N."/>
            <person name="Medina M.J."/>
            <person name="Villalon P."/>
            <person name="Ramirez-Arocha A.C."/>
            <person name="Jimenez P."/>
            <person name="Cuesta I."/>
            <person name="Valdezate S."/>
        </authorList>
    </citation>
    <scope>NUCLEOTIDE SEQUENCE [LARGE SCALE GENOMIC DNA]</scope>
    <source>
        <strain evidence="1 2">CNM20110649</strain>
    </source>
</reference>
<dbReference type="Proteomes" id="UP000470876">
    <property type="component" value="Unassembled WGS sequence"/>
</dbReference>
<proteinExistence type="predicted"/>
<comment type="caution">
    <text evidence="1">The sequence shown here is derived from an EMBL/GenBank/DDBJ whole genome shotgun (WGS) entry which is preliminary data.</text>
</comment>
<organism evidence="1 2">
    <name type="scientific">Nocardia cyriacigeorgica</name>
    <dbReference type="NCBI Taxonomy" id="135487"/>
    <lineage>
        <taxon>Bacteria</taxon>
        <taxon>Bacillati</taxon>
        <taxon>Actinomycetota</taxon>
        <taxon>Actinomycetes</taxon>
        <taxon>Mycobacteriales</taxon>
        <taxon>Nocardiaceae</taxon>
        <taxon>Nocardia</taxon>
    </lineage>
</organism>
<gene>
    <name evidence="1" type="ORF">GV794_01830</name>
</gene>
<keyword evidence="2" id="KW-1185">Reference proteome</keyword>
<sequence length="198" mass="20604">MLLAVEYGDNFDRANGGLGANWAVMGTWSQPVINGNKAQGGTTAPTSQGRVYTARYVSPLRGDTQEVEFAVANPTGTAALGIGGGGFVRANSTGDRVDLIVTNNSVHIMTRVGSNTVDQASATGLPAIAAGTVFKLRCVGNVYTGYRAGVQVVQWTDTGGVIAIGSGTRYSGVVCVEQKNQLAQSSWGWAIDNWSTRG</sequence>
<accession>A0ABX0CKM3</accession>
<protein>
    <recommendedName>
        <fullName evidence="3">Minor tail protein</fullName>
    </recommendedName>
</protein>
<evidence type="ECO:0000313" key="1">
    <source>
        <dbReference type="EMBL" id="NEW54407.1"/>
    </source>
</evidence>
<dbReference type="RefSeq" id="WP_163824388.1">
    <property type="nucleotide sequence ID" value="NZ_JAAGUX010000002.1"/>
</dbReference>
<evidence type="ECO:0000313" key="2">
    <source>
        <dbReference type="Proteomes" id="UP000470876"/>
    </source>
</evidence>
<name>A0ABX0CKM3_9NOCA</name>
<evidence type="ECO:0008006" key="3">
    <source>
        <dbReference type="Google" id="ProtNLM"/>
    </source>
</evidence>
<dbReference type="EMBL" id="JAAGUX010000002">
    <property type="protein sequence ID" value="NEW54407.1"/>
    <property type="molecule type" value="Genomic_DNA"/>
</dbReference>